<keyword evidence="4" id="KW-1185">Reference proteome</keyword>
<feature type="compositionally biased region" description="Polar residues" evidence="1">
    <location>
        <begin position="206"/>
        <end position="229"/>
    </location>
</feature>
<dbReference type="Proteomes" id="UP000615446">
    <property type="component" value="Unassembled WGS sequence"/>
</dbReference>
<dbReference type="EMBL" id="BLAL01000315">
    <property type="protein sequence ID" value="GET02780.1"/>
    <property type="molecule type" value="Genomic_DNA"/>
</dbReference>
<dbReference type="AlphaFoldDB" id="A0A2Z6QLD1"/>
<proteinExistence type="predicted"/>
<dbReference type="Proteomes" id="UP000247702">
    <property type="component" value="Unassembled WGS sequence"/>
</dbReference>
<accession>A0A2Z6QLD1</accession>
<name>A0A2Z6QLD1_9GLOM</name>
<evidence type="ECO:0000313" key="4">
    <source>
        <dbReference type="Proteomes" id="UP000247702"/>
    </source>
</evidence>
<feature type="compositionally biased region" description="Polar residues" evidence="1">
    <location>
        <begin position="254"/>
        <end position="314"/>
    </location>
</feature>
<feature type="compositionally biased region" description="Polar residues" evidence="1">
    <location>
        <begin position="67"/>
        <end position="100"/>
    </location>
</feature>
<dbReference type="EMBL" id="BEXD01000824">
    <property type="protein sequence ID" value="GBB90435.1"/>
    <property type="molecule type" value="Genomic_DNA"/>
</dbReference>
<organism evidence="2 4">
    <name type="scientific">Rhizophagus clarus</name>
    <dbReference type="NCBI Taxonomy" id="94130"/>
    <lineage>
        <taxon>Eukaryota</taxon>
        <taxon>Fungi</taxon>
        <taxon>Fungi incertae sedis</taxon>
        <taxon>Mucoromycota</taxon>
        <taxon>Glomeromycotina</taxon>
        <taxon>Glomeromycetes</taxon>
        <taxon>Glomerales</taxon>
        <taxon>Glomeraceae</taxon>
        <taxon>Rhizophagus</taxon>
    </lineage>
</organism>
<reference evidence="3" key="2">
    <citation type="submission" date="2019-10" db="EMBL/GenBank/DDBJ databases">
        <title>Conservation and host-specific expression of non-tandemly repeated heterogenous ribosome RNA gene in arbuscular mycorrhizal fungi.</title>
        <authorList>
            <person name="Maeda T."/>
            <person name="Kobayashi Y."/>
            <person name="Nakagawa T."/>
            <person name="Ezawa T."/>
            <person name="Yamaguchi K."/>
            <person name="Bino T."/>
            <person name="Nishimoto Y."/>
            <person name="Shigenobu S."/>
            <person name="Kawaguchi M."/>
        </authorList>
    </citation>
    <scope>NUCLEOTIDE SEQUENCE</scope>
    <source>
        <strain evidence="3">HR1</strain>
    </source>
</reference>
<comment type="caution">
    <text evidence="2">The sequence shown here is derived from an EMBL/GenBank/DDBJ whole genome shotgun (WGS) entry which is preliminary data.</text>
</comment>
<feature type="compositionally biased region" description="Polar residues" evidence="1">
    <location>
        <begin position="115"/>
        <end position="151"/>
    </location>
</feature>
<reference evidence="2 4" key="1">
    <citation type="submission" date="2017-11" db="EMBL/GenBank/DDBJ databases">
        <title>The genome of Rhizophagus clarus HR1 reveals common genetic basis of auxotrophy among arbuscular mycorrhizal fungi.</title>
        <authorList>
            <person name="Kobayashi Y."/>
        </authorList>
    </citation>
    <scope>NUCLEOTIDE SEQUENCE [LARGE SCALE GENOMIC DNA]</scope>
    <source>
        <strain evidence="2 4">HR1</strain>
    </source>
</reference>
<evidence type="ECO:0000313" key="2">
    <source>
        <dbReference type="EMBL" id="GBB90435.1"/>
    </source>
</evidence>
<protein>
    <submittedName>
        <fullName evidence="2">Uncharacterized protein</fullName>
    </submittedName>
</protein>
<evidence type="ECO:0000313" key="3">
    <source>
        <dbReference type="EMBL" id="GET02780.1"/>
    </source>
</evidence>
<gene>
    <name evidence="3" type="ORF">RCL2_002914700</name>
    <name evidence="2" type="ORF">RclHR1_01740012</name>
</gene>
<feature type="compositionally biased region" description="Polar residues" evidence="1">
    <location>
        <begin position="39"/>
        <end position="56"/>
    </location>
</feature>
<feature type="region of interest" description="Disordered" evidence="1">
    <location>
        <begin position="38"/>
        <end position="152"/>
    </location>
</feature>
<dbReference type="OrthoDB" id="2335075at2759"/>
<sequence length="427" mass="48863">MISTTRPIISRNNNNNYLVAGKPFLKHQSLMRPVHATNHVGQKNSADSLRYPSSHSSKNERKEQFGKKSSVTNNSLRNENTVMRNNIQRSTENNPYSSNTKRYEHSGRSSKMHNSKSPENNLRLTNSKNRSTEVGGSRISTMHNFNSTDYNSRPVKRTMEVVDDSRSINSKKRSLEIENPVSVENGLHVTKKNSTTHHPTQRNDNEVGNLSRSSTIKNLNRAENNSRLTNPRKRPIGVENNSILANPQKRSRVEIQNDSSTMQQRGSTNNNIRAVTNRSIVVNSGSNPVRRNGTGNDSRTTNSQHSRNPTNTDSLIPVGFDRFSTYALNNKAKNKDLNMSEWENIRLIKAALINLVESSQKYNKIKAGKLTWSKINEWVYDTFYPDLNKYLDRKRINRENSDLVIKAIMDYYVSRHDGYMKRSRKPE</sequence>
<feature type="compositionally biased region" description="Basic and acidic residues" evidence="1">
    <location>
        <begin position="57"/>
        <end position="66"/>
    </location>
</feature>
<evidence type="ECO:0000256" key="1">
    <source>
        <dbReference type="SAM" id="MobiDB-lite"/>
    </source>
</evidence>
<feature type="region of interest" description="Disordered" evidence="1">
    <location>
        <begin position="177"/>
        <end position="314"/>
    </location>
</feature>